<dbReference type="OrthoDB" id="2526605at2759"/>
<feature type="compositionally biased region" description="Basic and acidic residues" evidence="1">
    <location>
        <begin position="354"/>
        <end position="369"/>
    </location>
</feature>
<sequence>MHWQKCAHTTASSPTSIPAPSLSGGLTALVPSSSPRRRGLSSSPASTSSSSSTHQLLRVSTVPRSTRTRTSCATPTSEPCPSQPNASQSASSAVAPATPSNTDESESEVSDSDAEAGPAPAQALTLTSWTRSSAHTQSTASGERAAAGPSGDSHSTPHAAEDDDRARSTTPSPSNRSAKAKLRRAIAQGEGTSADSPSPRPRSPSRSRSATQPRQPLDRNTVEHSIGSHSSFRIGLDDVGNVAFVPPSPLARDEPGPSARPKGKQRARSASPAEDAVTPSRNVAPGPLKRSASSRDNTPRKRLRRGCSQGTAAPSPRVALPSGAPAHAPSPAQPSGASGSRGTSSGSRSAPRKSVADIRREDRRREALARPRVAVPDTRRSSRFHYYLRLPNWPIAPRNEGPLRPQLLFKQGARGDDTFGLTLQFVFDAAAKASGWDVQDLRLSFYPRHEEEREERDDGAEPTAREKVIVWGWDRIFVEWRDLEEIGLSIGDVVDVDHVPYDPRRAYWDED</sequence>
<organism evidence="2 3">
    <name type="scientific">Rhodotorula diobovata</name>
    <dbReference type="NCBI Taxonomy" id="5288"/>
    <lineage>
        <taxon>Eukaryota</taxon>
        <taxon>Fungi</taxon>
        <taxon>Dikarya</taxon>
        <taxon>Basidiomycota</taxon>
        <taxon>Pucciniomycotina</taxon>
        <taxon>Microbotryomycetes</taxon>
        <taxon>Sporidiobolales</taxon>
        <taxon>Sporidiobolaceae</taxon>
        <taxon>Rhodotorula</taxon>
    </lineage>
</organism>
<gene>
    <name evidence="2" type="ORF">DMC30DRAFT_393341</name>
</gene>
<reference evidence="2 3" key="1">
    <citation type="submission" date="2019-03" db="EMBL/GenBank/DDBJ databases">
        <title>Rhodosporidium diobovatum UCD-FST 08-225 genome sequencing, assembly, and annotation.</title>
        <authorList>
            <person name="Fakankun I.U."/>
            <person name="Fristensky B."/>
            <person name="Levin D.B."/>
        </authorList>
    </citation>
    <scope>NUCLEOTIDE SEQUENCE [LARGE SCALE GENOMIC DNA]</scope>
    <source>
        <strain evidence="2 3">UCD-FST 08-225</strain>
    </source>
</reference>
<feature type="compositionally biased region" description="Low complexity" evidence="1">
    <location>
        <begin position="79"/>
        <end position="102"/>
    </location>
</feature>
<dbReference type="EMBL" id="SOZI01000031">
    <property type="protein sequence ID" value="TNY22118.1"/>
    <property type="molecule type" value="Genomic_DNA"/>
</dbReference>
<feature type="compositionally biased region" description="Polar residues" evidence="1">
    <location>
        <begin position="168"/>
        <end position="177"/>
    </location>
</feature>
<comment type="caution">
    <text evidence="2">The sequence shown here is derived from an EMBL/GenBank/DDBJ whole genome shotgun (WGS) entry which is preliminary data.</text>
</comment>
<feature type="compositionally biased region" description="Acidic residues" evidence="1">
    <location>
        <begin position="103"/>
        <end position="114"/>
    </location>
</feature>
<name>A0A5C5FZ67_9BASI</name>
<evidence type="ECO:0000313" key="3">
    <source>
        <dbReference type="Proteomes" id="UP000311382"/>
    </source>
</evidence>
<protein>
    <submittedName>
        <fullName evidence="2">Uncharacterized protein</fullName>
    </submittedName>
</protein>
<evidence type="ECO:0000313" key="2">
    <source>
        <dbReference type="EMBL" id="TNY22118.1"/>
    </source>
</evidence>
<feature type="compositionally biased region" description="Low complexity" evidence="1">
    <location>
        <begin position="321"/>
        <end position="349"/>
    </location>
</feature>
<evidence type="ECO:0000256" key="1">
    <source>
        <dbReference type="SAM" id="MobiDB-lite"/>
    </source>
</evidence>
<proteinExistence type="predicted"/>
<feature type="compositionally biased region" description="Polar residues" evidence="1">
    <location>
        <begin position="124"/>
        <end position="141"/>
    </location>
</feature>
<feature type="compositionally biased region" description="Low complexity" evidence="1">
    <location>
        <begin position="40"/>
        <end position="71"/>
    </location>
</feature>
<feature type="region of interest" description="Disordered" evidence="1">
    <location>
        <begin position="1"/>
        <end position="374"/>
    </location>
</feature>
<feature type="compositionally biased region" description="Low complexity" evidence="1">
    <location>
        <begin position="7"/>
        <end position="23"/>
    </location>
</feature>
<dbReference type="AlphaFoldDB" id="A0A5C5FZ67"/>
<keyword evidence="3" id="KW-1185">Reference proteome</keyword>
<dbReference type="Proteomes" id="UP000311382">
    <property type="component" value="Unassembled WGS sequence"/>
</dbReference>
<accession>A0A5C5FZ67</accession>